<protein>
    <submittedName>
        <fullName evidence="2">Uncharacterized protein</fullName>
    </submittedName>
</protein>
<feature type="transmembrane region" description="Helical" evidence="1">
    <location>
        <begin position="401"/>
        <end position="423"/>
    </location>
</feature>
<gene>
    <name evidence="2" type="ORF">TCIL3000_10_12350</name>
</gene>
<sequence>MQQESAVGEKMNLQQRSVCVPHLLNRTQSIGALRQRRGMRLSHRETVNVEPVISERFAAADNSKALRVKRELLTGSAEISGSYECPSAHGRVNSIELEPHTNSSKLHGPHRVPFIPPYILAKLPACCKQNYRWVPLHTSCSKELIAEHEGLIEWFIERYYAQLGEGKCSHDYTNADDQVLRSWLIIAKGRCQALSDFVQNHRKFYDGIDMEELQSLEVCLQMLVHSVEEAQKIISARTSQSPASSCTHSSRDVNMRAYRSGKRVAFADPLCEYFPLESARNSCNCPPPSLSSTASGSQADELALGNPNNSFFASTSDVVCGDALNTLEKTSVAFGCHGELGQEESAARVSGRESCQQALTDRRRSSLGERTAEIGDSGSDHAYTPSALLSSALQRLWTLNVWSHVTVFTFFCIFPCVFIFWLFS</sequence>
<dbReference type="EMBL" id="HE575323">
    <property type="protein sequence ID" value="CCC94453.1"/>
    <property type="molecule type" value="Genomic_DNA"/>
</dbReference>
<reference evidence="2" key="1">
    <citation type="journal article" date="2012" name="Proc. Natl. Acad. Sci. U.S.A.">
        <title>Antigenic diversity is generated by distinct evolutionary mechanisms in African trypanosome species.</title>
        <authorList>
            <person name="Jackson A.P."/>
            <person name="Berry A."/>
            <person name="Aslett M."/>
            <person name="Allison H.C."/>
            <person name="Burton P."/>
            <person name="Vavrova-Anderson J."/>
            <person name="Brown R."/>
            <person name="Browne H."/>
            <person name="Corton N."/>
            <person name="Hauser H."/>
            <person name="Gamble J."/>
            <person name="Gilderthorp R."/>
            <person name="Marcello L."/>
            <person name="McQuillan J."/>
            <person name="Otto T.D."/>
            <person name="Quail M.A."/>
            <person name="Sanders M.J."/>
            <person name="van Tonder A."/>
            <person name="Ginger M.L."/>
            <person name="Field M.C."/>
            <person name="Barry J.D."/>
            <person name="Hertz-Fowler C."/>
            <person name="Berriman M."/>
        </authorList>
    </citation>
    <scope>NUCLEOTIDE SEQUENCE</scope>
    <source>
        <strain evidence="2">IL3000</strain>
    </source>
</reference>
<keyword evidence="1" id="KW-1133">Transmembrane helix</keyword>
<evidence type="ECO:0000313" key="2">
    <source>
        <dbReference type="EMBL" id="CCC94453.1"/>
    </source>
</evidence>
<accession>G0UYI6</accession>
<organism evidence="2">
    <name type="scientific">Trypanosoma congolense (strain IL3000)</name>
    <dbReference type="NCBI Taxonomy" id="1068625"/>
    <lineage>
        <taxon>Eukaryota</taxon>
        <taxon>Discoba</taxon>
        <taxon>Euglenozoa</taxon>
        <taxon>Kinetoplastea</taxon>
        <taxon>Metakinetoplastina</taxon>
        <taxon>Trypanosomatida</taxon>
        <taxon>Trypanosomatidae</taxon>
        <taxon>Trypanosoma</taxon>
        <taxon>Nannomonas</taxon>
    </lineage>
</organism>
<dbReference type="AlphaFoldDB" id="G0UYI6"/>
<name>G0UYI6_TRYCI</name>
<dbReference type="VEuPathDB" id="TriTrypDB:TcIL3000_10_12350"/>
<proteinExistence type="predicted"/>
<keyword evidence="1" id="KW-0472">Membrane</keyword>
<evidence type="ECO:0000256" key="1">
    <source>
        <dbReference type="SAM" id="Phobius"/>
    </source>
</evidence>
<keyword evidence="1" id="KW-0812">Transmembrane</keyword>